<dbReference type="AlphaFoldDB" id="A0A7W7W7I1"/>
<dbReference type="InterPro" id="IPR043917">
    <property type="entry name" value="DUF5753"/>
</dbReference>
<dbReference type="EMBL" id="JACHJU010000001">
    <property type="protein sequence ID" value="MBB4936766.1"/>
    <property type="molecule type" value="Genomic_DNA"/>
</dbReference>
<name>A0A7W7W7I1_9ACTN</name>
<dbReference type="SMART" id="SM00530">
    <property type="entry name" value="HTH_XRE"/>
    <property type="match status" value="1"/>
</dbReference>
<dbReference type="InterPro" id="IPR010982">
    <property type="entry name" value="Lambda_DNA-bd_dom_sf"/>
</dbReference>
<feature type="domain" description="HTH cro/C1-type" evidence="1">
    <location>
        <begin position="48"/>
        <end position="102"/>
    </location>
</feature>
<dbReference type="Pfam" id="PF19054">
    <property type="entry name" value="DUF5753"/>
    <property type="match status" value="1"/>
</dbReference>
<gene>
    <name evidence="2" type="ORF">FHR32_001071</name>
</gene>
<dbReference type="Pfam" id="PF13560">
    <property type="entry name" value="HTH_31"/>
    <property type="match status" value="1"/>
</dbReference>
<dbReference type="CDD" id="cd00093">
    <property type="entry name" value="HTH_XRE"/>
    <property type="match status" value="1"/>
</dbReference>
<keyword evidence="3" id="KW-1185">Reference proteome</keyword>
<proteinExistence type="predicted"/>
<protein>
    <submittedName>
        <fullName evidence="2">Transcriptional regulator with XRE-family HTH domain</fullName>
    </submittedName>
</protein>
<accession>A0A7W7W7I1</accession>
<dbReference type="RefSeq" id="WP_184753259.1">
    <property type="nucleotide sequence ID" value="NZ_BAABEK010000058.1"/>
</dbReference>
<evidence type="ECO:0000313" key="3">
    <source>
        <dbReference type="Proteomes" id="UP000534286"/>
    </source>
</evidence>
<dbReference type="Gene3D" id="1.10.260.40">
    <property type="entry name" value="lambda repressor-like DNA-binding domains"/>
    <property type="match status" value="1"/>
</dbReference>
<evidence type="ECO:0000259" key="1">
    <source>
        <dbReference type="PROSITE" id="PS50943"/>
    </source>
</evidence>
<dbReference type="Proteomes" id="UP000534286">
    <property type="component" value="Unassembled WGS sequence"/>
</dbReference>
<organism evidence="2 3">
    <name type="scientific">Streptosporangium album</name>
    <dbReference type="NCBI Taxonomy" id="47479"/>
    <lineage>
        <taxon>Bacteria</taxon>
        <taxon>Bacillati</taxon>
        <taxon>Actinomycetota</taxon>
        <taxon>Actinomycetes</taxon>
        <taxon>Streptosporangiales</taxon>
        <taxon>Streptosporangiaceae</taxon>
        <taxon>Streptosporangium</taxon>
    </lineage>
</organism>
<dbReference type="InterPro" id="IPR001387">
    <property type="entry name" value="Cro/C1-type_HTH"/>
</dbReference>
<dbReference type="PROSITE" id="PS50943">
    <property type="entry name" value="HTH_CROC1"/>
    <property type="match status" value="1"/>
</dbReference>
<evidence type="ECO:0000313" key="2">
    <source>
        <dbReference type="EMBL" id="MBB4936766.1"/>
    </source>
</evidence>
<dbReference type="SUPFAM" id="SSF47413">
    <property type="entry name" value="lambda repressor-like DNA-binding domains"/>
    <property type="match status" value="1"/>
</dbReference>
<reference evidence="2 3" key="1">
    <citation type="submission" date="2020-08" db="EMBL/GenBank/DDBJ databases">
        <title>Sequencing the genomes of 1000 actinobacteria strains.</title>
        <authorList>
            <person name="Klenk H.-P."/>
        </authorList>
    </citation>
    <scope>NUCLEOTIDE SEQUENCE [LARGE SCALE GENOMIC DNA]</scope>
    <source>
        <strain evidence="2 3">DSM 43023</strain>
    </source>
</reference>
<dbReference type="GO" id="GO:0003677">
    <property type="term" value="F:DNA binding"/>
    <property type="evidence" value="ECO:0007669"/>
    <property type="project" value="InterPro"/>
</dbReference>
<comment type="caution">
    <text evidence="2">The sequence shown here is derived from an EMBL/GenBank/DDBJ whole genome shotgun (WGS) entry which is preliminary data.</text>
</comment>
<sequence>MSGIGLSKPASGIAVGVESPFFSFGEECDERRAFSGPDSPRVRFGAEMRRLREEAQLSQAAVASRLGCTQTQVSRLEAATRTPSKSDAERLDRLFGAGGGTLFAGLHRRLIARPGSPAWFTSWAEGIEPTALVLRSWDPLLVPGLLQTESYARHLFAHGPRATPDEVEERVQARMRRGQILDKDNPPLLLVLIDEGVLRRRVNGPEVMREQLGYLLEVAQRPAISIQVVDSECMSGLAGPFMIAELPNGQPGIIHADSPVQGQVTTDPIYVTSIWNRYEAIRRWAYPDHMSLKMIEEARREWT</sequence>